<evidence type="ECO:0000313" key="8">
    <source>
        <dbReference type="Proteomes" id="UP000429523"/>
    </source>
</evidence>
<evidence type="ECO:0000313" key="5">
    <source>
        <dbReference type="EMBL" id="KAE9220894.1"/>
    </source>
</evidence>
<evidence type="ECO:0000313" key="7">
    <source>
        <dbReference type="EMBL" id="KAE9318583.1"/>
    </source>
</evidence>
<dbReference type="EMBL" id="QXFW01001408">
    <property type="protein sequence ID" value="KAE8991250.1"/>
    <property type="molecule type" value="Genomic_DNA"/>
</dbReference>
<dbReference type="EMBL" id="QXGB01000290">
    <property type="protein sequence ID" value="KAE9220894.1"/>
    <property type="molecule type" value="Genomic_DNA"/>
</dbReference>
<dbReference type="Proteomes" id="UP000440732">
    <property type="component" value="Unassembled WGS sequence"/>
</dbReference>
<feature type="non-terminal residue" evidence="2">
    <location>
        <position position="1"/>
    </location>
</feature>
<dbReference type="EMBL" id="QXGA01000269">
    <property type="protein sequence ID" value="KAE9148835.1"/>
    <property type="molecule type" value="Genomic_DNA"/>
</dbReference>
<sequence length="61" mass="6358">DQAALTASGPAGDQVAVPHRVGDPVRDLHVIPDFQQRKNMTDGEVQDAANSASCNCLVALS</sequence>
<dbReference type="AlphaFoldDB" id="A0A6A3J9D0"/>
<dbReference type="EMBL" id="QXFW01000274">
    <property type="protein sequence ID" value="KAE9017948.1"/>
    <property type="molecule type" value="Genomic_DNA"/>
</dbReference>
<evidence type="ECO:0000313" key="10">
    <source>
        <dbReference type="Proteomes" id="UP000437068"/>
    </source>
</evidence>
<organism evidence="2 12">
    <name type="scientific">Phytophthora fragariae</name>
    <dbReference type="NCBI Taxonomy" id="53985"/>
    <lineage>
        <taxon>Eukaryota</taxon>
        <taxon>Sar</taxon>
        <taxon>Stramenopiles</taxon>
        <taxon>Oomycota</taxon>
        <taxon>Peronosporomycetes</taxon>
        <taxon>Peronosporales</taxon>
        <taxon>Peronosporaceae</taxon>
        <taxon>Phytophthora</taxon>
    </lineage>
</organism>
<evidence type="ECO:0000313" key="11">
    <source>
        <dbReference type="Proteomes" id="UP000440732"/>
    </source>
</evidence>
<evidence type="ECO:0000313" key="1">
    <source>
        <dbReference type="EMBL" id="KAE8941779.1"/>
    </source>
</evidence>
<evidence type="ECO:0000313" key="9">
    <source>
        <dbReference type="Proteomes" id="UP000433483"/>
    </source>
</evidence>
<dbReference type="Proteomes" id="UP000460718">
    <property type="component" value="Unassembled WGS sequence"/>
</dbReference>
<dbReference type="Proteomes" id="UP000433483">
    <property type="component" value="Unassembled WGS sequence"/>
</dbReference>
<evidence type="ECO:0000313" key="3">
    <source>
        <dbReference type="EMBL" id="KAE9017948.1"/>
    </source>
</evidence>
<evidence type="ECO:0000313" key="4">
    <source>
        <dbReference type="EMBL" id="KAE9148835.1"/>
    </source>
</evidence>
<dbReference type="Proteomes" id="UP000429523">
    <property type="component" value="Unassembled WGS sequence"/>
</dbReference>
<dbReference type="EMBL" id="QXGE01001408">
    <property type="protein sequence ID" value="KAE9293024.1"/>
    <property type="molecule type" value="Genomic_DNA"/>
</dbReference>
<protein>
    <submittedName>
        <fullName evidence="2">Uncharacterized protein</fullName>
    </submittedName>
</protein>
<keyword evidence="9" id="KW-1185">Reference proteome</keyword>
<name>A0A6A3J9D0_9STRA</name>
<dbReference type="Proteomes" id="UP000437068">
    <property type="component" value="Unassembled WGS sequence"/>
</dbReference>
<evidence type="ECO:0000313" key="2">
    <source>
        <dbReference type="EMBL" id="KAE8991250.1"/>
    </source>
</evidence>
<accession>A0A6A3J9D0</accession>
<gene>
    <name evidence="6" type="ORF">PF001_g18448</name>
    <name evidence="7" type="ORF">PF001_g6289</name>
    <name evidence="5" type="ORF">PF005_g7301</name>
    <name evidence="4" type="ORF">PF006_g6604</name>
    <name evidence="1" type="ORF">PF009_g8433</name>
    <name evidence="2" type="ORF">PF011_g18012</name>
    <name evidence="3" type="ORF">PF011_g6468</name>
</gene>
<evidence type="ECO:0000313" key="6">
    <source>
        <dbReference type="EMBL" id="KAE9293024.1"/>
    </source>
</evidence>
<proteinExistence type="predicted"/>
<evidence type="ECO:0000313" key="12">
    <source>
        <dbReference type="Proteomes" id="UP000460718"/>
    </source>
</evidence>
<dbReference type="EMBL" id="QXGE01000250">
    <property type="protein sequence ID" value="KAE9318583.1"/>
    <property type="molecule type" value="Genomic_DNA"/>
</dbReference>
<comment type="caution">
    <text evidence="2">The sequence shown here is derived from an EMBL/GenBank/DDBJ whole genome shotgun (WGS) entry which is preliminary data.</text>
</comment>
<reference evidence="2 12" key="1">
    <citation type="submission" date="2018-09" db="EMBL/GenBank/DDBJ databases">
        <title>Genomic investigation of the strawberry pathogen Phytophthora fragariae indicates pathogenicity is determined by transcriptional variation in three key races.</title>
        <authorList>
            <person name="Adams T.M."/>
            <person name="Armitage A.D."/>
            <person name="Sobczyk M.K."/>
            <person name="Bates H.J."/>
            <person name="Dunwell J.M."/>
            <person name="Nellist C.F."/>
            <person name="Harrison R.J."/>
        </authorList>
    </citation>
    <scope>NUCLEOTIDE SEQUENCE [LARGE SCALE GENOMIC DNA]</scope>
    <source>
        <strain evidence="6 10">A4</strain>
        <strain evidence="5 9">NOV-27</strain>
        <strain evidence="4 11">NOV-5</strain>
        <strain evidence="1 8">NOV-9</strain>
        <strain evidence="2 12">SCRP245</strain>
    </source>
</reference>
<dbReference type="EMBL" id="QXGF01000341">
    <property type="protein sequence ID" value="KAE8941779.1"/>
    <property type="molecule type" value="Genomic_DNA"/>
</dbReference>